<reference evidence="2" key="1">
    <citation type="submission" date="2016-10" db="EMBL/GenBank/DDBJ databases">
        <authorList>
            <person name="Varghese N."/>
            <person name="Submissions S."/>
        </authorList>
    </citation>
    <scope>NUCLEOTIDE SEQUENCE [LARGE SCALE GENOMIC DNA]</scope>
    <source>
        <strain evidence="2">CGMCC 4.7042</strain>
    </source>
</reference>
<organism evidence="1 2">
    <name type="scientific">Streptomyces wuyuanensis</name>
    <dbReference type="NCBI Taxonomy" id="1196353"/>
    <lineage>
        <taxon>Bacteria</taxon>
        <taxon>Bacillati</taxon>
        <taxon>Actinomycetota</taxon>
        <taxon>Actinomycetes</taxon>
        <taxon>Kitasatosporales</taxon>
        <taxon>Streptomycetaceae</taxon>
        <taxon>Streptomyces</taxon>
    </lineage>
</organism>
<dbReference type="EMBL" id="FNHI01000029">
    <property type="protein sequence ID" value="SDN52641.1"/>
    <property type="molecule type" value="Genomic_DNA"/>
</dbReference>
<dbReference type="InterPro" id="IPR029058">
    <property type="entry name" value="AB_hydrolase_fold"/>
</dbReference>
<dbReference type="RefSeq" id="WP_342029435.1">
    <property type="nucleotide sequence ID" value="NZ_FNHI01000029.1"/>
</dbReference>
<evidence type="ECO:0000313" key="1">
    <source>
        <dbReference type="EMBL" id="SDN52641.1"/>
    </source>
</evidence>
<keyword evidence="2" id="KW-1185">Reference proteome</keyword>
<evidence type="ECO:0008006" key="3">
    <source>
        <dbReference type="Google" id="ProtNLM"/>
    </source>
</evidence>
<dbReference type="STRING" id="1196353.SAMN05444921_12910"/>
<gene>
    <name evidence="1" type="ORF">SAMN05444921_12910</name>
</gene>
<accession>A0A1H0C428</accession>
<proteinExistence type="predicted"/>
<dbReference type="Proteomes" id="UP000199063">
    <property type="component" value="Unassembled WGS sequence"/>
</dbReference>
<dbReference type="SUPFAM" id="SSF53474">
    <property type="entry name" value="alpha/beta-Hydrolases"/>
    <property type="match status" value="1"/>
</dbReference>
<name>A0A1H0C428_9ACTN</name>
<sequence length="55" mass="6008">MPSLVQLADTSLPMPPERARALATRGFELRTVKGAGHALHRDDFDGFTASLEGWI</sequence>
<evidence type="ECO:0000313" key="2">
    <source>
        <dbReference type="Proteomes" id="UP000199063"/>
    </source>
</evidence>
<dbReference type="Gene3D" id="3.40.50.1820">
    <property type="entry name" value="alpha/beta hydrolase"/>
    <property type="match status" value="1"/>
</dbReference>
<dbReference type="GeneID" id="96657354"/>
<protein>
    <recommendedName>
        <fullName evidence="3">Alpha/beta hydrolase family protein</fullName>
    </recommendedName>
</protein>
<dbReference type="AlphaFoldDB" id="A0A1H0C428"/>